<dbReference type="SUPFAM" id="SSF50156">
    <property type="entry name" value="PDZ domain-like"/>
    <property type="match status" value="1"/>
</dbReference>
<dbReference type="PANTHER" id="PTHR43343">
    <property type="entry name" value="PEPTIDASE S12"/>
    <property type="match status" value="1"/>
</dbReference>
<dbReference type="RefSeq" id="WP_107568608.1">
    <property type="nucleotide sequence ID" value="NZ_PYYB01000001.1"/>
</dbReference>
<sequence length="339" mass="34981">MKLLLVASPGVAALVLAIIALGRDAEPSARADIPAPAVGTTRGELPSFRELYERVDGVVARVDARRGPDDPPFGNGRRDAIGAGFVVDARGHMVTNAHVVDDARSVTVRFGRTARRVTAEIVGVDRATDLAVLRVDPRRLGADAPLELAPAGSVRVGDPVLAVGTPYRLQSSAAAGIVSAVGREIRGLTGFSIPDAVQTDAAINPGNSGGPLVDERGRVVGVNSQGRAAGVSFAVSAVTMRRVVPQLIEDGRADQAVLGVSVGSVTDRGARIASVTAGGPADRAGLRDGDVIARIGDRPTTVEGAVASAVAARRPGQRVPVQVLRDGRERTVTVRLGRR</sequence>
<dbReference type="AlphaFoldDB" id="A0A2T4UL39"/>
<gene>
    <name evidence="4" type="ORF">C7Y72_10055</name>
</gene>
<name>A0A2T4UL39_9ACTN</name>
<dbReference type="Pfam" id="PF13180">
    <property type="entry name" value="PDZ_2"/>
    <property type="match status" value="1"/>
</dbReference>
<dbReference type="SMART" id="SM00228">
    <property type="entry name" value="PDZ"/>
    <property type="match status" value="1"/>
</dbReference>
<keyword evidence="1" id="KW-0645">Protease</keyword>
<keyword evidence="5" id="KW-1185">Reference proteome</keyword>
<dbReference type="PRINTS" id="PR00834">
    <property type="entry name" value="PROTEASES2C"/>
</dbReference>
<protein>
    <submittedName>
        <fullName evidence="4">Peptidase S1</fullName>
    </submittedName>
</protein>
<dbReference type="InterPro" id="IPR051201">
    <property type="entry name" value="Chloro_Bact_Ser_Proteases"/>
</dbReference>
<organism evidence="4 5">
    <name type="scientific">Paraconexibacter algicola</name>
    <dbReference type="NCBI Taxonomy" id="2133960"/>
    <lineage>
        <taxon>Bacteria</taxon>
        <taxon>Bacillati</taxon>
        <taxon>Actinomycetota</taxon>
        <taxon>Thermoleophilia</taxon>
        <taxon>Solirubrobacterales</taxon>
        <taxon>Paraconexibacteraceae</taxon>
        <taxon>Paraconexibacter</taxon>
    </lineage>
</organism>
<dbReference type="EMBL" id="PYYB01000001">
    <property type="protein sequence ID" value="PTL59964.1"/>
    <property type="molecule type" value="Genomic_DNA"/>
</dbReference>
<dbReference type="Gene3D" id="2.40.10.120">
    <property type="match status" value="1"/>
</dbReference>
<dbReference type="InterPro" id="IPR001940">
    <property type="entry name" value="Peptidase_S1C"/>
</dbReference>
<proteinExistence type="predicted"/>
<dbReference type="PANTHER" id="PTHR43343:SF3">
    <property type="entry name" value="PROTEASE DO-LIKE 8, CHLOROPLASTIC"/>
    <property type="match status" value="1"/>
</dbReference>
<evidence type="ECO:0000313" key="4">
    <source>
        <dbReference type="EMBL" id="PTL59964.1"/>
    </source>
</evidence>
<dbReference type="InterPro" id="IPR009003">
    <property type="entry name" value="Peptidase_S1_PA"/>
</dbReference>
<evidence type="ECO:0000313" key="5">
    <source>
        <dbReference type="Proteomes" id="UP000240739"/>
    </source>
</evidence>
<evidence type="ECO:0000256" key="1">
    <source>
        <dbReference type="ARBA" id="ARBA00022670"/>
    </source>
</evidence>
<dbReference type="OrthoDB" id="9758917at2"/>
<dbReference type="SUPFAM" id="SSF50494">
    <property type="entry name" value="Trypsin-like serine proteases"/>
    <property type="match status" value="1"/>
</dbReference>
<reference evidence="4 5" key="1">
    <citation type="submission" date="2018-03" db="EMBL/GenBank/DDBJ databases">
        <title>Aquarubrobacter algicola gen. nov., sp. nov., a novel actinobacterium isolated from shallow eutrophic lake during the end of cyanobacterial harmful algal blooms.</title>
        <authorList>
            <person name="Chun S.J."/>
        </authorList>
    </citation>
    <scope>NUCLEOTIDE SEQUENCE [LARGE SCALE GENOMIC DNA]</scope>
    <source>
        <strain evidence="4 5">Seoho-28</strain>
    </source>
</reference>
<evidence type="ECO:0000256" key="2">
    <source>
        <dbReference type="ARBA" id="ARBA00022801"/>
    </source>
</evidence>
<dbReference type="InterPro" id="IPR036034">
    <property type="entry name" value="PDZ_sf"/>
</dbReference>
<dbReference type="Pfam" id="PF13365">
    <property type="entry name" value="Trypsin_2"/>
    <property type="match status" value="1"/>
</dbReference>
<accession>A0A2T4UL39</accession>
<dbReference type="Gene3D" id="2.30.42.10">
    <property type="match status" value="1"/>
</dbReference>
<evidence type="ECO:0000259" key="3">
    <source>
        <dbReference type="PROSITE" id="PS50106"/>
    </source>
</evidence>
<keyword evidence="2" id="KW-0378">Hydrolase</keyword>
<dbReference type="PROSITE" id="PS50106">
    <property type="entry name" value="PDZ"/>
    <property type="match status" value="1"/>
</dbReference>
<feature type="domain" description="PDZ" evidence="3">
    <location>
        <begin position="247"/>
        <end position="327"/>
    </location>
</feature>
<comment type="caution">
    <text evidence="4">The sequence shown here is derived from an EMBL/GenBank/DDBJ whole genome shotgun (WGS) entry which is preliminary data.</text>
</comment>
<dbReference type="InterPro" id="IPR001478">
    <property type="entry name" value="PDZ"/>
</dbReference>
<dbReference type="Proteomes" id="UP000240739">
    <property type="component" value="Unassembled WGS sequence"/>
</dbReference>
<dbReference type="GO" id="GO:0006508">
    <property type="term" value="P:proteolysis"/>
    <property type="evidence" value="ECO:0007669"/>
    <property type="project" value="UniProtKB-KW"/>
</dbReference>
<dbReference type="GO" id="GO:0004252">
    <property type="term" value="F:serine-type endopeptidase activity"/>
    <property type="evidence" value="ECO:0007669"/>
    <property type="project" value="InterPro"/>
</dbReference>